<dbReference type="Gene3D" id="1.25.10.10">
    <property type="entry name" value="Leucine-rich Repeat Variant"/>
    <property type="match status" value="1"/>
</dbReference>
<dbReference type="SUPFAM" id="SSF48371">
    <property type="entry name" value="ARM repeat"/>
    <property type="match status" value="1"/>
</dbReference>
<dbReference type="KEGG" id="tva:5465039"/>
<name>A2DJC4_TRIV3</name>
<dbReference type="SMR" id="A2DJC4"/>
<dbReference type="InParanoid" id="A2DJC4"/>
<dbReference type="RefSeq" id="XP_001580497.1">
    <property type="nucleotide sequence ID" value="XM_001580447.1"/>
</dbReference>
<dbReference type="Proteomes" id="UP000001542">
    <property type="component" value="Unassembled WGS sequence"/>
</dbReference>
<dbReference type="EMBL" id="DS113207">
    <property type="protein sequence ID" value="EAY19511.1"/>
    <property type="molecule type" value="Genomic_DNA"/>
</dbReference>
<evidence type="ECO:0000313" key="1">
    <source>
        <dbReference type="EMBL" id="EAY19511.1"/>
    </source>
</evidence>
<gene>
    <name evidence="1" type="ORF">TVAG_136420</name>
</gene>
<accession>A2DJC4</accession>
<organism evidence="1 2">
    <name type="scientific">Trichomonas vaginalis (strain ATCC PRA-98 / G3)</name>
    <dbReference type="NCBI Taxonomy" id="412133"/>
    <lineage>
        <taxon>Eukaryota</taxon>
        <taxon>Metamonada</taxon>
        <taxon>Parabasalia</taxon>
        <taxon>Trichomonadida</taxon>
        <taxon>Trichomonadidae</taxon>
        <taxon>Trichomonas</taxon>
    </lineage>
</organism>
<keyword evidence="2" id="KW-1185">Reference proteome</keyword>
<dbReference type="InterPro" id="IPR016024">
    <property type="entry name" value="ARM-type_fold"/>
</dbReference>
<dbReference type="InterPro" id="IPR011989">
    <property type="entry name" value="ARM-like"/>
</dbReference>
<reference evidence="1" key="1">
    <citation type="submission" date="2006-10" db="EMBL/GenBank/DDBJ databases">
        <authorList>
            <person name="Amadeo P."/>
            <person name="Zhao Q."/>
            <person name="Wortman J."/>
            <person name="Fraser-Liggett C."/>
            <person name="Carlton J."/>
        </authorList>
    </citation>
    <scope>NUCLEOTIDE SEQUENCE</scope>
    <source>
        <strain evidence="1">G3</strain>
    </source>
</reference>
<dbReference type="VEuPathDB" id="TrichDB:TVAGG3_0543520"/>
<dbReference type="VEuPathDB" id="TrichDB:TVAG_136420"/>
<reference evidence="1" key="2">
    <citation type="journal article" date="2007" name="Science">
        <title>Draft genome sequence of the sexually transmitted pathogen Trichomonas vaginalis.</title>
        <authorList>
            <person name="Carlton J.M."/>
            <person name="Hirt R.P."/>
            <person name="Silva J.C."/>
            <person name="Delcher A.L."/>
            <person name="Schatz M."/>
            <person name="Zhao Q."/>
            <person name="Wortman J.R."/>
            <person name="Bidwell S.L."/>
            <person name="Alsmark U.C.M."/>
            <person name="Besteiro S."/>
            <person name="Sicheritz-Ponten T."/>
            <person name="Noel C.J."/>
            <person name="Dacks J.B."/>
            <person name="Foster P.G."/>
            <person name="Simillion C."/>
            <person name="Van de Peer Y."/>
            <person name="Miranda-Saavedra D."/>
            <person name="Barton G.J."/>
            <person name="Westrop G.D."/>
            <person name="Mueller S."/>
            <person name="Dessi D."/>
            <person name="Fiori P.L."/>
            <person name="Ren Q."/>
            <person name="Paulsen I."/>
            <person name="Zhang H."/>
            <person name="Bastida-Corcuera F.D."/>
            <person name="Simoes-Barbosa A."/>
            <person name="Brown M.T."/>
            <person name="Hayes R.D."/>
            <person name="Mukherjee M."/>
            <person name="Okumura C.Y."/>
            <person name="Schneider R."/>
            <person name="Smith A.J."/>
            <person name="Vanacova S."/>
            <person name="Villalvazo M."/>
            <person name="Haas B.J."/>
            <person name="Pertea M."/>
            <person name="Feldblyum T.V."/>
            <person name="Utterback T.R."/>
            <person name="Shu C.L."/>
            <person name="Osoegawa K."/>
            <person name="de Jong P.J."/>
            <person name="Hrdy I."/>
            <person name="Horvathova L."/>
            <person name="Zubacova Z."/>
            <person name="Dolezal P."/>
            <person name="Malik S.B."/>
            <person name="Logsdon J.M. Jr."/>
            <person name="Henze K."/>
            <person name="Gupta A."/>
            <person name="Wang C.C."/>
            <person name="Dunne R.L."/>
            <person name="Upcroft J.A."/>
            <person name="Upcroft P."/>
            <person name="White O."/>
            <person name="Salzberg S.L."/>
            <person name="Tang P."/>
            <person name="Chiu C.-H."/>
            <person name="Lee Y.-S."/>
            <person name="Embley T.M."/>
            <person name="Coombs G.H."/>
            <person name="Mottram J.C."/>
            <person name="Tachezy J."/>
            <person name="Fraser-Liggett C.M."/>
            <person name="Johnson P.J."/>
        </authorList>
    </citation>
    <scope>NUCLEOTIDE SEQUENCE [LARGE SCALE GENOMIC DNA]</scope>
    <source>
        <strain evidence="1">G3</strain>
    </source>
</reference>
<sequence length="454" mass="52467">MGDEYKEENILNESLHNIASDLPCGDENESLIRGDNVQNFDLINLAYKEGNMDLFQQNIVLFTSNSQCFQMCDSTLFFHHEIPNIISDVLNHADSLYTEDPNRLRSIILRFINSFIIQKNREFLESFLTQDFFTDYITIIQLRDVELFILVSSLIVECFKFDEKYLQQFVESIPIQTIHEVLAYNRLSVGQQNKILDIIFYIFSKNAQLFEIDDVIKFLENIFSIQIEFKKKLHLIEILSEYPDLLPTIGANECIFEFVTDLLENLNPEIKKSSIIILTKLFVHPDCDLFIDLERIAEIIDHSEKELSQSALELVQVMCSNLHCISYLIDNNVIELLRSYCDKSFMHKRITAIAVSNLILNTEASIYEILFNHGIMEVLISSVAVDDDEITKSVLTALLYFIAVKDQPDLFAKVVEEFNRNNGPDMLDSVDDSDDQIYAILGKIKEIIIGEEEE</sequence>
<proteinExistence type="predicted"/>
<evidence type="ECO:0000313" key="2">
    <source>
        <dbReference type="Proteomes" id="UP000001542"/>
    </source>
</evidence>
<dbReference type="AlphaFoldDB" id="A2DJC4"/>
<protein>
    <submittedName>
        <fullName evidence="1">Uncharacterized protein</fullName>
    </submittedName>
</protein>